<sequence length="449" mass="48980">MCSEIAINVSAVSKCFHIYDKPRDRLMQMLSRGSKRYYREFWALKDISFQIERGSTVGIVGRNGSGKSTLLQIICGTLNSTEGSVEANGRIAALLELGSGFNPEFTGRENVYMNASVLGLTKAETDARFDEITTFADIGLFIDQPVKTYSSGMLVRLAFAVAINADPEILIVDEALSVGDELFQRKCFARLEAIRSRGATILFVSHSGSTIVELCDHAILLDSGELLAQGHPKAIVSQYQKLMYAPAEKRETIRAAIKDGLTIQAVELDALDSAVTGEGVAADIDADDFFDENLKSSSMVEFESHGAYIDHPYITDLNGRAVNNLVRGRTYIYNYRVQFERAAERVRFGMVIRTTTGLALGGAHSSSGNQAISVVESGTELLVSFQFNCLVNPGTYFVNAGVFGTSSDGQEETVMHRLVDAVVFRVAPIQNNLATELVDFGCTSSVTYL</sequence>
<evidence type="ECO:0000256" key="2">
    <source>
        <dbReference type="ARBA" id="ARBA00022448"/>
    </source>
</evidence>
<dbReference type="GeneID" id="61868339"/>
<dbReference type="GO" id="GO:0005524">
    <property type="term" value="F:ATP binding"/>
    <property type="evidence" value="ECO:0007669"/>
    <property type="project" value="UniProtKB-KW"/>
</dbReference>
<dbReference type="InterPro" id="IPR029439">
    <property type="entry name" value="Wzt_C"/>
</dbReference>
<dbReference type="Proteomes" id="UP000050265">
    <property type="component" value="Unassembled WGS sequence"/>
</dbReference>
<dbReference type="GO" id="GO:0016020">
    <property type="term" value="C:membrane"/>
    <property type="evidence" value="ECO:0007669"/>
    <property type="project" value="InterPro"/>
</dbReference>
<dbReference type="Pfam" id="PF14524">
    <property type="entry name" value="Wzt_C"/>
    <property type="match status" value="1"/>
</dbReference>
<dbReference type="InterPro" id="IPR003439">
    <property type="entry name" value="ABC_transporter-like_ATP-bd"/>
</dbReference>
<feature type="domain" description="ABC transporter" evidence="5">
    <location>
        <begin position="24"/>
        <end position="248"/>
    </location>
</feature>
<dbReference type="Gene3D" id="3.40.50.300">
    <property type="entry name" value="P-loop containing nucleotide triphosphate hydrolases"/>
    <property type="match status" value="1"/>
</dbReference>
<evidence type="ECO:0000313" key="8">
    <source>
        <dbReference type="EMBL" id="RMU19322.1"/>
    </source>
</evidence>
<protein>
    <submittedName>
        <fullName evidence="7">ABC transporter related protein</fullName>
    </submittedName>
</protein>
<reference evidence="7 10" key="2">
    <citation type="submission" date="2015-09" db="EMBL/GenBank/DDBJ databases">
        <title>Genome announcement of multiple Pseudomonas syringae strains.</title>
        <authorList>
            <person name="Thakur S."/>
            <person name="Wang P.W."/>
            <person name="Gong Y."/>
            <person name="Weir B.S."/>
            <person name="Guttman D.S."/>
        </authorList>
    </citation>
    <scope>NUCLEOTIDE SEQUENCE [LARGE SCALE GENOMIC DNA]</scope>
    <source>
        <strain evidence="7 10">ICMP3507</strain>
    </source>
</reference>
<dbReference type="PROSITE" id="PS50893">
    <property type="entry name" value="ABC_TRANSPORTER_2"/>
    <property type="match status" value="1"/>
</dbReference>
<keyword evidence="9" id="KW-1185">Reference proteome</keyword>
<dbReference type="PANTHER" id="PTHR46743:SF2">
    <property type="entry name" value="TEICHOIC ACIDS EXPORT ATP-BINDING PROTEIN TAGH"/>
    <property type="match status" value="1"/>
</dbReference>
<dbReference type="CDD" id="cd03220">
    <property type="entry name" value="ABC_KpsT_Wzt"/>
    <property type="match status" value="1"/>
</dbReference>
<dbReference type="InterPro" id="IPR015860">
    <property type="entry name" value="ABC_transpr_TagH-like"/>
</dbReference>
<proteinExistence type="inferred from homology"/>
<dbReference type="SMART" id="SM00382">
    <property type="entry name" value="AAA"/>
    <property type="match status" value="1"/>
</dbReference>
<dbReference type="Proteomes" id="UP000271817">
    <property type="component" value="Unassembled WGS sequence"/>
</dbReference>
<evidence type="ECO:0000313" key="7">
    <source>
        <dbReference type="EMBL" id="KPX71778.1"/>
    </source>
</evidence>
<keyword evidence="4" id="KW-0067">ATP-binding</keyword>
<dbReference type="GO" id="GO:0140359">
    <property type="term" value="F:ABC-type transporter activity"/>
    <property type="evidence" value="ECO:0007669"/>
    <property type="project" value="InterPro"/>
</dbReference>
<comment type="similarity">
    <text evidence="1">Belongs to the ABC transporter superfamily.</text>
</comment>
<dbReference type="RefSeq" id="WP_005741031.1">
    <property type="nucleotide sequence ID" value="NZ_CP075686.1"/>
</dbReference>
<accession>A0A0N0GAZ5</accession>
<dbReference type="AlphaFoldDB" id="A0A0N0GAZ5"/>
<dbReference type="InterPro" id="IPR027417">
    <property type="entry name" value="P-loop_NTPase"/>
</dbReference>
<dbReference type="PANTHER" id="PTHR46743">
    <property type="entry name" value="TEICHOIC ACIDS EXPORT ATP-BINDING PROTEIN TAGH"/>
    <property type="match status" value="1"/>
</dbReference>
<evidence type="ECO:0000256" key="1">
    <source>
        <dbReference type="ARBA" id="ARBA00005417"/>
    </source>
</evidence>
<dbReference type="InterPro" id="IPR003593">
    <property type="entry name" value="AAA+_ATPase"/>
</dbReference>
<dbReference type="PROSITE" id="PS00211">
    <property type="entry name" value="ABC_TRANSPORTER_1"/>
    <property type="match status" value="1"/>
</dbReference>
<evidence type="ECO:0000313" key="11">
    <source>
        <dbReference type="Proteomes" id="UP000271817"/>
    </source>
</evidence>
<evidence type="ECO:0000313" key="9">
    <source>
        <dbReference type="Proteomes" id="UP000037943"/>
    </source>
</evidence>
<gene>
    <name evidence="6" type="ORF">AC499_5106</name>
    <name evidence="7" type="ORF">ALO35_01462</name>
    <name evidence="8" type="ORF">ALP33_01540</name>
</gene>
<evidence type="ECO:0000256" key="4">
    <source>
        <dbReference type="ARBA" id="ARBA00022840"/>
    </source>
</evidence>
<dbReference type="SUPFAM" id="SSF52540">
    <property type="entry name" value="P-loop containing nucleoside triphosphate hydrolases"/>
    <property type="match status" value="1"/>
</dbReference>
<dbReference type="GO" id="GO:0016887">
    <property type="term" value="F:ATP hydrolysis activity"/>
    <property type="evidence" value="ECO:0007669"/>
    <property type="project" value="InterPro"/>
</dbReference>
<evidence type="ECO:0000256" key="3">
    <source>
        <dbReference type="ARBA" id="ARBA00022741"/>
    </source>
</evidence>
<dbReference type="Gene3D" id="2.70.50.60">
    <property type="entry name" value="abc- transporter (atp binding component) like domain"/>
    <property type="match status" value="1"/>
</dbReference>
<keyword evidence="3" id="KW-0547">Nucleotide-binding</keyword>
<dbReference type="Proteomes" id="UP000037943">
    <property type="component" value="Unassembled WGS sequence"/>
</dbReference>
<dbReference type="EMBL" id="LGLK01000023">
    <property type="protein sequence ID" value="KPC20621.1"/>
    <property type="molecule type" value="Genomic_DNA"/>
</dbReference>
<evidence type="ECO:0000259" key="5">
    <source>
        <dbReference type="PROSITE" id="PS50893"/>
    </source>
</evidence>
<evidence type="ECO:0000313" key="10">
    <source>
        <dbReference type="Proteomes" id="UP000050265"/>
    </source>
</evidence>
<dbReference type="EMBL" id="RBTW01000162">
    <property type="protein sequence ID" value="RMU19322.1"/>
    <property type="molecule type" value="Genomic_DNA"/>
</dbReference>
<comment type="caution">
    <text evidence="7">The sequence shown here is derived from an EMBL/GenBank/DDBJ whole genome shotgun (WGS) entry which is preliminary data.</text>
</comment>
<dbReference type="Pfam" id="PF00005">
    <property type="entry name" value="ABC_tran"/>
    <property type="match status" value="1"/>
</dbReference>
<dbReference type="PATRIC" id="fig|53707.7.peg.5501"/>
<evidence type="ECO:0000313" key="6">
    <source>
        <dbReference type="EMBL" id="KPC20621.1"/>
    </source>
</evidence>
<organism evidence="7 10">
    <name type="scientific">Pseudomonas amygdali pv. lachrymans</name>
    <name type="common">Pseudomonas syringae pv. lachrymans</name>
    <dbReference type="NCBI Taxonomy" id="53707"/>
    <lineage>
        <taxon>Bacteria</taxon>
        <taxon>Pseudomonadati</taxon>
        <taxon>Pseudomonadota</taxon>
        <taxon>Gammaproteobacteria</taxon>
        <taxon>Pseudomonadales</taxon>
        <taxon>Pseudomonadaceae</taxon>
        <taxon>Pseudomonas</taxon>
        <taxon>Pseudomonas amygdali</taxon>
    </lineage>
</organism>
<keyword evidence="2" id="KW-0813">Transport</keyword>
<name>A0A0N0GAZ5_PSEAV</name>
<dbReference type="InterPro" id="IPR017871">
    <property type="entry name" value="ABC_transporter-like_CS"/>
</dbReference>
<reference evidence="8 11" key="4">
    <citation type="submission" date="2018-08" db="EMBL/GenBank/DDBJ databases">
        <title>Recombination of ecologically and evolutionarily significant loci maintains genetic cohesion in the Pseudomonas syringae species complex.</title>
        <authorList>
            <person name="Dillon M."/>
            <person name="Thakur S."/>
            <person name="Almeida R.N.D."/>
            <person name="Weir B.S."/>
            <person name="Guttman D.S."/>
        </authorList>
    </citation>
    <scope>NUCLEOTIDE SEQUENCE [LARGE SCALE GENOMIC DNA]</scope>
    <source>
        <strain evidence="8 11">ICMP 3402</strain>
    </source>
</reference>
<dbReference type="EMBL" id="LJQP01000164">
    <property type="protein sequence ID" value="KPX71778.1"/>
    <property type="molecule type" value="Genomic_DNA"/>
</dbReference>
<dbReference type="CDD" id="cd10147">
    <property type="entry name" value="Wzt_C-like"/>
    <property type="match status" value="1"/>
</dbReference>
<reference evidence="6" key="1">
    <citation type="submission" date="2015-07" db="EMBL/GenBank/DDBJ databases">
        <authorList>
            <person name="O'Brien H.E."/>
            <person name="Thakur S."/>
            <person name="Gong Y."/>
            <person name="Wang P.W."/>
            <person name="Guttman D.S."/>
        </authorList>
    </citation>
    <scope>NUCLEOTIDE SEQUENCE</scope>
    <source>
        <strain evidence="6">107</strain>
    </source>
</reference>
<dbReference type="InterPro" id="IPR050683">
    <property type="entry name" value="Bact_Polysacc_Export_ATP-bd"/>
</dbReference>
<reference evidence="6 9" key="3">
    <citation type="submission" date="2015-10" db="EMBL/GenBank/DDBJ databases">
        <title>Comparative genomics and high-throughput reverse genetic screens identify a new phytobacterial MAMP and an Arabidopsis receptor required for immune elicitation.</title>
        <authorList>
            <person name="Mott G.A."/>
            <person name="Thakur S."/>
            <person name="Wang P.W."/>
            <person name="Desveaux D."/>
            <person name="Guttman D.S."/>
        </authorList>
    </citation>
    <scope>NUCLEOTIDE SEQUENCE [LARGE SCALE GENOMIC DNA]</scope>
    <source>
        <strain evidence="6 9">107</strain>
    </source>
</reference>